<gene>
    <name evidence="8 10" type="primary">rplT</name>
    <name evidence="10" type="ORF">DNK47_00715</name>
</gene>
<name>A0A328PSN5_9MOLU</name>
<dbReference type="GO" id="GO:1990904">
    <property type="term" value="C:ribonucleoprotein complex"/>
    <property type="evidence" value="ECO:0007669"/>
    <property type="project" value="UniProtKB-KW"/>
</dbReference>
<dbReference type="Pfam" id="PF00453">
    <property type="entry name" value="Ribosomal_L20"/>
    <property type="match status" value="1"/>
</dbReference>
<accession>A0A328PSN5</accession>
<keyword evidence="2 8" id="KW-0699">rRNA-binding</keyword>
<dbReference type="GO" id="GO:0003735">
    <property type="term" value="F:structural constituent of ribosome"/>
    <property type="evidence" value="ECO:0007669"/>
    <property type="project" value="InterPro"/>
</dbReference>
<dbReference type="Gene3D" id="6.10.160.10">
    <property type="match status" value="1"/>
</dbReference>
<dbReference type="GO" id="GO:0000027">
    <property type="term" value="P:ribosomal large subunit assembly"/>
    <property type="evidence" value="ECO:0007669"/>
    <property type="project" value="UniProtKB-UniRule"/>
</dbReference>
<keyword evidence="4 8" id="KW-0689">Ribosomal protein</keyword>
<dbReference type="AlphaFoldDB" id="A0A328PSN5"/>
<dbReference type="RefSeq" id="WP_112665018.1">
    <property type="nucleotide sequence ID" value="NZ_QKVO01000001.1"/>
</dbReference>
<dbReference type="PANTHER" id="PTHR10986">
    <property type="entry name" value="39S RIBOSOMAL PROTEIN L20"/>
    <property type="match status" value="1"/>
</dbReference>
<comment type="similarity">
    <text evidence="1 8 9">Belongs to the bacterial ribosomal protein bL20 family.</text>
</comment>
<dbReference type="OrthoDB" id="9808966at2"/>
<evidence type="ECO:0000313" key="10">
    <source>
        <dbReference type="EMBL" id="RAO95357.1"/>
    </source>
</evidence>
<evidence type="ECO:0000256" key="8">
    <source>
        <dbReference type="HAMAP-Rule" id="MF_00382"/>
    </source>
</evidence>
<evidence type="ECO:0000256" key="2">
    <source>
        <dbReference type="ARBA" id="ARBA00022730"/>
    </source>
</evidence>
<dbReference type="InterPro" id="IPR035566">
    <property type="entry name" value="Ribosomal_protein_bL20_C"/>
</dbReference>
<evidence type="ECO:0000256" key="9">
    <source>
        <dbReference type="RuleBase" id="RU000560"/>
    </source>
</evidence>
<comment type="caution">
    <text evidence="10">The sequence shown here is derived from an EMBL/GenBank/DDBJ whole genome shotgun (WGS) entry which is preliminary data.</text>
</comment>
<dbReference type="InterPro" id="IPR005813">
    <property type="entry name" value="Ribosomal_bL20"/>
</dbReference>
<keyword evidence="3 8" id="KW-0694">RNA-binding</keyword>
<keyword evidence="5 8" id="KW-0687">Ribonucleoprotein</keyword>
<keyword evidence="11" id="KW-1185">Reference proteome</keyword>
<sequence length="119" mass="13923">MRAINSVSTRNRRKKVLARASGYWGHRHAGYKVAQQSVFKADQYAYRDRKNRKRDFRRLWITRLNAAFRELGLTYSKAINLLQKSGFVLNRKVLSELAIHNPNEFKKIVDTSVKAQQSN</sequence>
<comment type="function">
    <text evidence="6 8 9">Binds directly to 23S ribosomal RNA and is necessary for the in vitro assembly process of the 50S ribosomal subunit. It is not involved in the protein synthesizing functions of that subunit.</text>
</comment>
<dbReference type="CDD" id="cd07026">
    <property type="entry name" value="Ribosomal_L20"/>
    <property type="match status" value="1"/>
</dbReference>
<dbReference type="EMBL" id="QKVO01000001">
    <property type="protein sequence ID" value="RAO95357.1"/>
    <property type="molecule type" value="Genomic_DNA"/>
</dbReference>
<dbReference type="NCBIfam" id="TIGR01032">
    <property type="entry name" value="rplT_bact"/>
    <property type="match status" value="1"/>
</dbReference>
<dbReference type="GO" id="GO:0006412">
    <property type="term" value="P:translation"/>
    <property type="evidence" value="ECO:0007669"/>
    <property type="project" value="InterPro"/>
</dbReference>
<proteinExistence type="inferred from homology"/>
<dbReference type="Gene3D" id="1.10.1900.20">
    <property type="entry name" value="Ribosomal protein L20"/>
    <property type="match status" value="1"/>
</dbReference>
<evidence type="ECO:0000256" key="4">
    <source>
        <dbReference type="ARBA" id="ARBA00022980"/>
    </source>
</evidence>
<evidence type="ECO:0000256" key="6">
    <source>
        <dbReference type="ARBA" id="ARBA00024775"/>
    </source>
</evidence>
<dbReference type="PROSITE" id="PS00937">
    <property type="entry name" value="RIBOSOMAL_L20"/>
    <property type="match status" value="1"/>
</dbReference>
<dbReference type="Proteomes" id="UP000249762">
    <property type="component" value="Unassembled WGS sequence"/>
</dbReference>
<dbReference type="SUPFAM" id="SSF74731">
    <property type="entry name" value="Ribosomal protein L20"/>
    <property type="match status" value="1"/>
</dbReference>
<dbReference type="GO" id="GO:0005840">
    <property type="term" value="C:ribosome"/>
    <property type="evidence" value="ECO:0007669"/>
    <property type="project" value="UniProtKB-KW"/>
</dbReference>
<dbReference type="GO" id="GO:0019843">
    <property type="term" value="F:rRNA binding"/>
    <property type="evidence" value="ECO:0007669"/>
    <property type="project" value="UniProtKB-UniRule"/>
</dbReference>
<evidence type="ECO:0000256" key="1">
    <source>
        <dbReference type="ARBA" id="ARBA00007698"/>
    </source>
</evidence>
<evidence type="ECO:0000313" key="11">
    <source>
        <dbReference type="Proteomes" id="UP000249762"/>
    </source>
</evidence>
<dbReference type="HAMAP" id="MF_00382">
    <property type="entry name" value="Ribosomal_bL20"/>
    <property type="match status" value="1"/>
</dbReference>
<evidence type="ECO:0000256" key="3">
    <source>
        <dbReference type="ARBA" id="ARBA00022884"/>
    </source>
</evidence>
<protein>
    <recommendedName>
        <fullName evidence="7 8">Large ribosomal subunit protein bL20</fullName>
    </recommendedName>
</protein>
<dbReference type="FunFam" id="1.10.1900.20:FF:000001">
    <property type="entry name" value="50S ribosomal protein L20"/>
    <property type="match status" value="1"/>
</dbReference>
<dbReference type="PRINTS" id="PR00062">
    <property type="entry name" value="RIBOSOMALL20"/>
</dbReference>
<reference evidence="11" key="1">
    <citation type="submission" date="2018-06" db="EMBL/GenBank/DDBJ databases">
        <authorList>
            <person name="Martinez Ocampo F."/>
            <person name="Quiroz Castaneda R.E."/>
            <person name="Rojas Lopez X."/>
        </authorList>
    </citation>
    <scope>NUCLEOTIDE SEQUENCE [LARGE SCALE GENOMIC DNA]</scope>
    <source>
        <strain evidence="11">INIFAP02</strain>
    </source>
</reference>
<dbReference type="InterPro" id="IPR049946">
    <property type="entry name" value="RIBOSOMAL_L20_CS"/>
</dbReference>
<evidence type="ECO:0000256" key="7">
    <source>
        <dbReference type="ARBA" id="ARBA00035172"/>
    </source>
</evidence>
<organism evidence="10 11">
    <name type="scientific">Mycoplasma wenyonii</name>
    <dbReference type="NCBI Taxonomy" id="65123"/>
    <lineage>
        <taxon>Bacteria</taxon>
        <taxon>Bacillati</taxon>
        <taxon>Mycoplasmatota</taxon>
        <taxon>Mollicutes</taxon>
        <taxon>Mycoplasmataceae</taxon>
        <taxon>Mycoplasma</taxon>
    </lineage>
</organism>
<evidence type="ECO:0000256" key="5">
    <source>
        <dbReference type="ARBA" id="ARBA00023274"/>
    </source>
</evidence>